<proteinExistence type="predicted"/>
<dbReference type="PANTHER" id="PTHR11019:SF159">
    <property type="entry name" value="TRANSCRIPTIONAL REGULATOR-RELATED"/>
    <property type="match status" value="1"/>
</dbReference>
<dbReference type="RefSeq" id="WP_091506086.1">
    <property type="nucleotide sequence ID" value="NZ_FOLE01000001.1"/>
</dbReference>
<dbReference type="SMART" id="SM00342">
    <property type="entry name" value="HTH_ARAC"/>
    <property type="match status" value="1"/>
</dbReference>
<dbReference type="PANTHER" id="PTHR11019">
    <property type="entry name" value="HTH-TYPE TRANSCRIPTIONAL REGULATOR NIMR"/>
    <property type="match status" value="1"/>
</dbReference>
<dbReference type="GO" id="GO:0003700">
    <property type="term" value="F:DNA-binding transcription factor activity"/>
    <property type="evidence" value="ECO:0007669"/>
    <property type="project" value="InterPro"/>
</dbReference>
<dbReference type="Gene3D" id="2.60.120.10">
    <property type="entry name" value="Jelly Rolls"/>
    <property type="match status" value="1"/>
</dbReference>
<dbReference type="Gene3D" id="1.10.10.60">
    <property type="entry name" value="Homeodomain-like"/>
    <property type="match status" value="1"/>
</dbReference>
<evidence type="ECO:0000256" key="1">
    <source>
        <dbReference type="ARBA" id="ARBA00023015"/>
    </source>
</evidence>
<dbReference type="SUPFAM" id="SSF51182">
    <property type="entry name" value="RmlC-like cupins"/>
    <property type="match status" value="1"/>
</dbReference>
<reference evidence="5 6" key="1">
    <citation type="submission" date="2016-10" db="EMBL/GenBank/DDBJ databases">
        <authorList>
            <person name="de Groot N.N."/>
        </authorList>
    </citation>
    <scope>NUCLEOTIDE SEQUENCE [LARGE SCALE GENOMIC DNA]</scope>
    <source>
        <strain evidence="5 6">DSM 6793</strain>
    </source>
</reference>
<dbReference type="PRINTS" id="PR00032">
    <property type="entry name" value="HTHARAC"/>
</dbReference>
<dbReference type="InterPro" id="IPR009057">
    <property type="entry name" value="Homeodomain-like_sf"/>
</dbReference>
<dbReference type="InterPro" id="IPR018060">
    <property type="entry name" value="HTH_AraC"/>
</dbReference>
<evidence type="ECO:0000256" key="2">
    <source>
        <dbReference type="ARBA" id="ARBA00023125"/>
    </source>
</evidence>
<evidence type="ECO:0000256" key="3">
    <source>
        <dbReference type="ARBA" id="ARBA00023163"/>
    </source>
</evidence>
<dbReference type="Proteomes" id="UP000199514">
    <property type="component" value="Unassembled WGS sequence"/>
</dbReference>
<evidence type="ECO:0000259" key="4">
    <source>
        <dbReference type="PROSITE" id="PS01124"/>
    </source>
</evidence>
<dbReference type="InterPro" id="IPR003313">
    <property type="entry name" value="AraC-bd"/>
</dbReference>
<dbReference type="Pfam" id="PF12833">
    <property type="entry name" value="HTH_18"/>
    <property type="match status" value="1"/>
</dbReference>
<dbReference type="AlphaFoldDB" id="A0A1I1DRH1"/>
<keyword evidence="6" id="KW-1185">Reference proteome</keyword>
<name>A0A1I1DRH1_9BACT</name>
<protein>
    <submittedName>
        <fullName evidence="5">AraC-type DNA-binding protein</fullName>
    </submittedName>
</protein>
<evidence type="ECO:0000313" key="5">
    <source>
        <dbReference type="EMBL" id="SFB75290.1"/>
    </source>
</evidence>
<keyword evidence="2 5" id="KW-0238">DNA-binding</keyword>
<gene>
    <name evidence="5" type="ORF">SAMN05421780_101279</name>
</gene>
<evidence type="ECO:0000313" key="6">
    <source>
        <dbReference type="Proteomes" id="UP000199514"/>
    </source>
</evidence>
<organism evidence="5 6">
    <name type="scientific">Flexibacter flexilis DSM 6793</name>
    <dbReference type="NCBI Taxonomy" id="927664"/>
    <lineage>
        <taxon>Bacteria</taxon>
        <taxon>Pseudomonadati</taxon>
        <taxon>Bacteroidota</taxon>
        <taxon>Cytophagia</taxon>
        <taxon>Cytophagales</taxon>
        <taxon>Flexibacteraceae</taxon>
        <taxon>Flexibacter</taxon>
    </lineage>
</organism>
<sequence>MSKYYLTEVDKEPHTVYCRHDLMGERVLKAHQHAKGQFLYTEGGIVHIKTDEKTYFLPARHYIWIPPNTMHTIRTTSVEATMRNLYFEVQDTDSDFFRHTGIYPVNDLLFEMLLYTHRWTGDISPQNNAAGYAFTTAIKAILPEMSSYSLPLSLPYPTDARLENIVDYMSKNLHEQVTFSHLAKQFGFSERSLARLFHKDVDMSFVQFFTLQRMLKALEYLLEEKKNVNEVAFLVGYNSVPTFSNTFQKVIGLRPSEYIKLRGVQD</sequence>
<dbReference type="InterPro" id="IPR014710">
    <property type="entry name" value="RmlC-like_jellyroll"/>
</dbReference>
<dbReference type="STRING" id="927664.SAMN05421780_101279"/>
<dbReference type="PROSITE" id="PS01124">
    <property type="entry name" value="HTH_ARAC_FAMILY_2"/>
    <property type="match status" value="1"/>
</dbReference>
<accession>A0A1I1DRH1</accession>
<dbReference type="InterPro" id="IPR020449">
    <property type="entry name" value="Tscrpt_reg_AraC-type_HTH"/>
</dbReference>
<keyword evidence="1" id="KW-0805">Transcription regulation</keyword>
<keyword evidence="3" id="KW-0804">Transcription</keyword>
<feature type="domain" description="HTH araC/xylS-type" evidence="4">
    <location>
        <begin position="163"/>
        <end position="261"/>
    </location>
</feature>
<dbReference type="SUPFAM" id="SSF46689">
    <property type="entry name" value="Homeodomain-like"/>
    <property type="match status" value="1"/>
</dbReference>
<dbReference type="InterPro" id="IPR011051">
    <property type="entry name" value="RmlC_Cupin_sf"/>
</dbReference>
<dbReference type="Pfam" id="PF02311">
    <property type="entry name" value="AraC_binding"/>
    <property type="match status" value="1"/>
</dbReference>
<dbReference type="OrthoDB" id="1266582at2"/>
<dbReference type="EMBL" id="FOLE01000001">
    <property type="protein sequence ID" value="SFB75290.1"/>
    <property type="molecule type" value="Genomic_DNA"/>
</dbReference>
<dbReference type="GO" id="GO:0043565">
    <property type="term" value="F:sequence-specific DNA binding"/>
    <property type="evidence" value="ECO:0007669"/>
    <property type="project" value="InterPro"/>
</dbReference>